<dbReference type="PANTHER" id="PTHR31973:SF166">
    <property type="entry name" value="OS10G0104700 PROTEIN"/>
    <property type="match status" value="1"/>
</dbReference>
<keyword evidence="3" id="KW-1185">Reference proteome</keyword>
<dbReference type="OrthoDB" id="1932754at2759"/>
<proteinExistence type="predicted"/>
<dbReference type="InterPro" id="IPR004332">
    <property type="entry name" value="Transposase_MuDR"/>
</dbReference>
<reference evidence="2" key="1">
    <citation type="submission" date="2017-07" db="EMBL/GenBank/DDBJ databases">
        <title>Taro Niue Genome Assembly and Annotation.</title>
        <authorList>
            <person name="Atibalentja N."/>
            <person name="Keating K."/>
            <person name="Fields C.J."/>
        </authorList>
    </citation>
    <scope>NUCLEOTIDE SEQUENCE</scope>
    <source>
        <strain evidence="2">Niue_2</strain>
        <tissue evidence="2">Leaf</tissue>
    </source>
</reference>
<evidence type="ECO:0000313" key="2">
    <source>
        <dbReference type="EMBL" id="MQL93095.1"/>
    </source>
</evidence>
<feature type="domain" description="Transposase MuDR plant" evidence="1">
    <location>
        <begin position="106"/>
        <end position="149"/>
    </location>
</feature>
<dbReference type="Pfam" id="PF03108">
    <property type="entry name" value="DBD_Tnp_Mut"/>
    <property type="match status" value="1"/>
</dbReference>
<comment type="caution">
    <text evidence="2">The sequence shown here is derived from an EMBL/GenBank/DDBJ whole genome shotgun (WGS) entry which is preliminary data.</text>
</comment>
<accession>A0A843VB02</accession>
<dbReference type="AlphaFoldDB" id="A0A843VB02"/>
<gene>
    <name evidence="2" type="ORF">Taro_025737</name>
</gene>
<evidence type="ECO:0000313" key="3">
    <source>
        <dbReference type="Proteomes" id="UP000652761"/>
    </source>
</evidence>
<organism evidence="2 3">
    <name type="scientific">Colocasia esculenta</name>
    <name type="common">Wild taro</name>
    <name type="synonym">Arum esculentum</name>
    <dbReference type="NCBI Taxonomy" id="4460"/>
    <lineage>
        <taxon>Eukaryota</taxon>
        <taxon>Viridiplantae</taxon>
        <taxon>Streptophyta</taxon>
        <taxon>Embryophyta</taxon>
        <taxon>Tracheophyta</taxon>
        <taxon>Spermatophyta</taxon>
        <taxon>Magnoliopsida</taxon>
        <taxon>Liliopsida</taxon>
        <taxon>Araceae</taxon>
        <taxon>Aroideae</taxon>
        <taxon>Colocasieae</taxon>
        <taxon>Colocasia</taxon>
    </lineage>
</organism>
<sequence length="224" mass="26054">MEKIPARCSFGEDSFVFYVFCGMKLEALRAQIFRRWSLSGRRWIIKYCLPSLTDTYCPLCEDGDVDIMYDIHKEHATNPIIIMRVENNESTIMDPAEKDYRYAHTELTNYAVHRGFDWFYIKNDQSRVTARCKGQGCPWRVHASMLGDGLDFAIKTMNNVHTCGCDLKSQHHPRTSKKWIAELVKKKMAHTPQYRPCDMVKDIASDYGVRVPYHQAWCGREVAV</sequence>
<protein>
    <recommendedName>
        <fullName evidence="1">Transposase MuDR plant domain-containing protein</fullName>
    </recommendedName>
</protein>
<dbReference type="Proteomes" id="UP000652761">
    <property type="component" value="Unassembled WGS sequence"/>
</dbReference>
<name>A0A843VB02_COLES</name>
<evidence type="ECO:0000259" key="1">
    <source>
        <dbReference type="Pfam" id="PF03108"/>
    </source>
</evidence>
<dbReference type="EMBL" id="NMUH01001516">
    <property type="protein sequence ID" value="MQL93095.1"/>
    <property type="molecule type" value="Genomic_DNA"/>
</dbReference>
<dbReference type="PANTHER" id="PTHR31973">
    <property type="entry name" value="POLYPROTEIN, PUTATIVE-RELATED"/>
    <property type="match status" value="1"/>
</dbReference>